<feature type="transmembrane region" description="Helical" evidence="7">
    <location>
        <begin position="90"/>
        <end position="119"/>
    </location>
</feature>
<feature type="transmembrane region" description="Helical" evidence="7">
    <location>
        <begin position="204"/>
        <end position="224"/>
    </location>
</feature>
<proteinExistence type="predicted"/>
<name>A0A8T9CFB9_9HELO</name>
<keyword evidence="2" id="KW-0813">Transport</keyword>
<dbReference type="AlphaFoldDB" id="A0A8T9CFB9"/>
<dbReference type="Proteomes" id="UP000469558">
    <property type="component" value="Unassembled WGS sequence"/>
</dbReference>
<dbReference type="EMBL" id="QGMK01000466">
    <property type="protein sequence ID" value="TVY81513.1"/>
    <property type="molecule type" value="Genomic_DNA"/>
</dbReference>
<evidence type="ECO:0000256" key="1">
    <source>
        <dbReference type="ARBA" id="ARBA00004141"/>
    </source>
</evidence>
<feature type="transmembrane region" description="Helical" evidence="7">
    <location>
        <begin position="454"/>
        <end position="473"/>
    </location>
</feature>
<organism evidence="8 9">
    <name type="scientific">Lachnellula suecica</name>
    <dbReference type="NCBI Taxonomy" id="602035"/>
    <lineage>
        <taxon>Eukaryota</taxon>
        <taxon>Fungi</taxon>
        <taxon>Dikarya</taxon>
        <taxon>Ascomycota</taxon>
        <taxon>Pezizomycotina</taxon>
        <taxon>Leotiomycetes</taxon>
        <taxon>Helotiales</taxon>
        <taxon>Lachnaceae</taxon>
        <taxon>Lachnellula</taxon>
    </lineage>
</organism>
<dbReference type="PIRSF" id="PIRSF006060">
    <property type="entry name" value="AA_transporter"/>
    <property type="match status" value="1"/>
</dbReference>
<dbReference type="Pfam" id="PF13520">
    <property type="entry name" value="AA_permease_2"/>
    <property type="match status" value="1"/>
</dbReference>
<feature type="transmembrane region" description="Helical" evidence="7">
    <location>
        <begin position="485"/>
        <end position="504"/>
    </location>
</feature>
<feature type="transmembrane region" description="Helical" evidence="7">
    <location>
        <begin position="131"/>
        <end position="155"/>
    </location>
</feature>
<feature type="transmembrane region" description="Helical" evidence="7">
    <location>
        <begin position="280"/>
        <end position="302"/>
    </location>
</feature>
<protein>
    <submittedName>
        <fullName evidence="8">Choline transport protein</fullName>
    </submittedName>
</protein>
<comment type="caution">
    <text evidence="8">The sequence shown here is derived from an EMBL/GenBank/DDBJ whole genome shotgun (WGS) entry which is preliminary data.</text>
</comment>
<sequence>MSRMETFSETSPIRKSAKKRTVLNPSSSGDRIDIEEGEISNGQVEELRREFSVWSLGSLCVCLMATWEAVTSTVAATLTSGGAPCLFYNYIISFVGTIAIASSLAEIASIYPTAGVAALAPNKQKRIASWFTGWISIGGQVVLTASAAFAAGLQLQGLITLNHPDSYIPQRWHGMLFYWLILLYSAIVNIWGSRSLPHTNIAAGFLHIAGFVAFMIVLGVMAPKHDAHYVFMEVSNTSGWENDGVSWLIGLLSTVYPFLGYDAAAHMAEEMPDPARNVPIAMLGSVIVNGILGFGWTIMILFSLGDLDSLLASATGFPFMQLFLNVTKSQAGASVISFVISMTALFANAAGLTSTSRTYWAFAKDSAAPCSKYFAHVDTKLKIPVRAVVVVSVLQALLGLIYLGNSTAFNAILAMAILGMYASYLLPIVYMVLHGRKKLSQNQYGPFRLGRFGPLINLVAVGWLLLAAVFSTFPSVQPVTAQNMNYSSVVMVGWLAFGVVYFVFVGRRNYVVPYVERKSRRERSAGGGYIKPRI</sequence>
<feature type="transmembrane region" description="Helical" evidence="7">
    <location>
        <begin position="244"/>
        <end position="268"/>
    </location>
</feature>
<keyword evidence="3 7" id="KW-0812">Transmembrane</keyword>
<dbReference type="PANTHER" id="PTHR45649">
    <property type="entry name" value="AMINO-ACID PERMEASE BAT1"/>
    <property type="match status" value="1"/>
</dbReference>
<gene>
    <name evidence="8" type="primary">HNM1_2</name>
    <name evidence="8" type="ORF">LSUE1_G003639</name>
</gene>
<feature type="transmembrane region" description="Helical" evidence="7">
    <location>
        <begin position="383"/>
        <end position="403"/>
    </location>
</feature>
<keyword evidence="9" id="KW-1185">Reference proteome</keyword>
<evidence type="ECO:0000256" key="4">
    <source>
        <dbReference type="ARBA" id="ARBA00022989"/>
    </source>
</evidence>
<keyword evidence="5 7" id="KW-0472">Membrane</keyword>
<evidence type="ECO:0000256" key="7">
    <source>
        <dbReference type="SAM" id="Phobius"/>
    </source>
</evidence>
<dbReference type="OrthoDB" id="3257095at2759"/>
<dbReference type="Gene3D" id="1.20.1740.10">
    <property type="entry name" value="Amino acid/polyamine transporter I"/>
    <property type="match status" value="1"/>
</dbReference>
<evidence type="ECO:0000256" key="6">
    <source>
        <dbReference type="SAM" id="MobiDB-lite"/>
    </source>
</evidence>
<reference evidence="8 9" key="1">
    <citation type="submission" date="2018-05" db="EMBL/GenBank/DDBJ databases">
        <title>Genome sequencing and assembly of the regulated plant pathogen Lachnellula willkommii and related sister species for the development of diagnostic species identification markers.</title>
        <authorList>
            <person name="Giroux E."/>
            <person name="Bilodeau G."/>
        </authorList>
    </citation>
    <scope>NUCLEOTIDE SEQUENCE [LARGE SCALE GENOMIC DNA]</scope>
    <source>
        <strain evidence="8 9">CBS 268.59</strain>
    </source>
</reference>
<feature type="transmembrane region" description="Helical" evidence="7">
    <location>
        <begin position="51"/>
        <end position="70"/>
    </location>
</feature>
<evidence type="ECO:0000313" key="8">
    <source>
        <dbReference type="EMBL" id="TVY81513.1"/>
    </source>
</evidence>
<dbReference type="GO" id="GO:0022857">
    <property type="term" value="F:transmembrane transporter activity"/>
    <property type="evidence" value="ECO:0007669"/>
    <property type="project" value="InterPro"/>
</dbReference>
<evidence type="ECO:0000256" key="2">
    <source>
        <dbReference type="ARBA" id="ARBA00022448"/>
    </source>
</evidence>
<feature type="transmembrane region" description="Helical" evidence="7">
    <location>
        <begin position="175"/>
        <end position="192"/>
    </location>
</feature>
<feature type="transmembrane region" description="Helical" evidence="7">
    <location>
        <begin position="331"/>
        <end position="352"/>
    </location>
</feature>
<accession>A0A8T9CFB9</accession>
<keyword evidence="4 7" id="KW-1133">Transmembrane helix</keyword>
<evidence type="ECO:0000256" key="3">
    <source>
        <dbReference type="ARBA" id="ARBA00022692"/>
    </source>
</evidence>
<dbReference type="GO" id="GO:0016020">
    <property type="term" value="C:membrane"/>
    <property type="evidence" value="ECO:0007669"/>
    <property type="project" value="UniProtKB-SubCell"/>
</dbReference>
<feature type="transmembrane region" description="Helical" evidence="7">
    <location>
        <begin position="409"/>
        <end position="433"/>
    </location>
</feature>
<feature type="compositionally biased region" description="Polar residues" evidence="6">
    <location>
        <begin position="1"/>
        <end position="13"/>
    </location>
</feature>
<evidence type="ECO:0000313" key="9">
    <source>
        <dbReference type="Proteomes" id="UP000469558"/>
    </source>
</evidence>
<feature type="region of interest" description="Disordered" evidence="6">
    <location>
        <begin position="1"/>
        <end position="35"/>
    </location>
</feature>
<comment type="subcellular location">
    <subcellularLocation>
        <location evidence="1">Membrane</location>
        <topology evidence="1">Multi-pass membrane protein</topology>
    </subcellularLocation>
</comment>
<evidence type="ECO:0000256" key="5">
    <source>
        <dbReference type="ARBA" id="ARBA00023136"/>
    </source>
</evidence>
<dbReference type="InterPro" id="IPR002293">
    <property type="entry name" value="AA/rel_permease1"/>
</dbReference>
<dbReference type="PANTHER" id="PTHR45649:SF14">
    <property type="entry name" value="GABA PERMEASE"/>
    <property type="match status" value="1"/>
</dbReference>